<accession>A0A1C6U8D5</accession>
<dbReference type="AlphaFoldDB" id="A0A1C6U8D5"/>
<proteinExistence type="inferred from homology"/>
<dbReference type="InterPro" id="IPR036388">
    <property type="entry name" value="WH-like_DNA-bd_sf"/>
</dbReference>
<keyword evidence="2" id="KW-0805">Transcription regulation</keyword>
<dbReference type="InterPro" id="IPR013325">
    <property type="entry name" value="RNA_pol_sigma_r2"/>
</dbReference>
<organism evidence="8 9">
    <name type="scientific">Micromonospora eburnea</name>
    <dbReference type="NCBI Taxonomy" id="227316"/>
    <lineage>
        <taxon>Bacteria</taxon>
        <taxon>Bacillati</taxon>
        <taxon>Actinomycetota</taxon>
        <taxon>Actinomycetes</taxon>
        <taxon>Micromonosporales</taxon>
        <taxon>Micromonosporaceae</taxon>
        <taxon>Micromonospora</taxon>
    </lineage>
</organism>
<evidence type="ECO:0000256" key="3">
    <source>
        <dbReference type="ARBA" id="ARBA00023082"/>
    </source>
</evidence>
<evidence type="ECO:0000313" key="9">
    <source>
        <dbReference type="Proteomes" id="UP000199696"/>
    </source>
</evidence>
<dbReference type="SUPFAM" id="SSF88946">
    <property type="entry name" value="Sigma2 domain of RNA polymerase sigma factors"/>
    <property type="match status" value="1"/>
</dbReference>
<dbReference type="GO" id="GO:0006352">
    <property type="term" value="P:DNA-templated transcription initiation"/>
    <property type="evidence" value="ECO:0007669"/>
    <property type="project" value="InterPro"/>
</dbReference>
<gene>
    <name evidence="8" type="ORF">GA0070604_2101</name>
</gene>
<dbReference type="InterPro" id="IPR013249">
    <property type="entry name" value="RNA_pol_sigma70_r4_t2"/>
</dbReference>
<dbReference type="Pfam" id="PF08281">
    <property type="entry name" value="Sigma70_r4_2"/>
    <property type="match status" value="1"/>
</dbReference>
<feature type="domain" description="RNA polymerase sigma factor 70 region 4 type 2" evidence="7">
    <location>
        <begin position="111"/>
        <end position="161"/>
    </location>
</feature>
<evidence type="ECO:0000313" key="8">
    <source>
        <dbReference type="EMBL" id="SCL50306.1"/>
    </source>
</evidence>
<evidence type="ECO:0000256" key="2">
    <source>
        <dbReference type="ARBA" id="ARBA00023015"/>
    </source>
</evidence>
<feature type="region of interest" description="Disordered" evidence="5">
    <location>
        <begin position="166"/>
        <end position="189"/>
    </location>
</feature>
<dbReference type="STRING" id="227316.GA0070604_2101"/>
<dbReference type="EMBL" id="FMHY01000002">
    <property type="protein sequence ID" value="SCL50306.1"/>
    <property type="molecule type" value="Genomic_DNA"/>
</dbReference>
<dbReference type="GO" id="GO:0003677">
    <property type="term" value="F:DNA binding"/>
    <property type="evidence" value="ECO:0007669"/>
    <property type="project" value="InterPro"/>
</dbReference>
<keyword evidence="3" id="KW-0731">Sigma factor</keyword>
<dbReference type="CDD" id="cd06171">
    <property type="entry name" value="Sigma70_r4"/>
    <property type="match status" value="1"/>
</dbReference>
<dbReference type="Gene3D" id="1.10.10.10">
    <property type="entry name" value="Winged helix-like DNA-binding domain superfamily/Winged helix DNA-binding domain"/>
    <property type="match status" value="1"/>
</dbReference>
<evidence type="ECO:0000256" key="1">
    <source>
        <dbReference type="ARBA" id="ARBA00010641"/>
    </source>
</evidence>
<dbReference type="SUPFAM" id="SSF88659">
    <property type="entry name" value="Sigma3 and sigma4 domains of RNA polymerase sigma factors"/>
    <property type="match status" value="1"/>
</dbReference>
<sequence length="189" mass="21194">MPNAQRTNADGQRLTDLFRQHGDAVFAYARDRLGPEDARDVVAEVFAVAWRRLESIKHGQERPWLFGVARRLMMQQWRDRAGQTALHVRLHCQAGPGDGEHFAPAAVQRADVLAALDALPEGDREVLLLRYWYDFSGRESAGVLGCTAAAFAVRLHRARRRFEQVYGRRSGEPKPSATGSVPAYTRGLQ</sequence>
<comment type="similarity">
    <text evidence="1">Belongs to the sigma-70 factor family. ECF subfamily.</text>
</comment>
<dbReference type="InterPro" id="IPR007627">
    <property type="entry name" value="RNA_pol_sigma70_r2"/>
</dbReference>
<evidence type="ECO:0000259" key="7">
    <source>
        <dbReference type="Pfam" id="PF08281"/>
    </source>
</evidence>
<dbReference type="NCBIfam" id="TIGR02937">
    <property type="entry name" value="sigma70-ECF"/>
    <property type="match status" value="1"/>
</dbReference>
<dbReference type="InterPro" id="IPR014284">
    <property type="entry name" value="RNA_pol_sigma-70_dom"/>
</dbReference>
<dbReference type="GO" id="GO:0016987">
    <property type="term" value="F:sigma factor activity"/>
    <property type="evidence" value="ECO:0007669"/>
    <property type="project" value="UniProtKB-KW"/>
</dbReference>
<dbReference type="Pfam" id="PF04542">
    <property type="entry name" value="Sigma70_r2"/>
    <property type="match status" value="1"/>
</dbReference>
<dbReference type="PANTHER" id="PTHR43133:SF25">
    <property type="entry name" value="RNA POLYMERASE SIGMA FACTOR RFAY-RELATED"/>
    <property type="match status" value="1"/>
</dbReference>
<evidence type="ECO:0000256" key="5">
    <source>
        <dbReference type="SAM" id="MobiDB-lite"/>
    </source>
</evidence>
<protein>
    <submittedName>
        <fullName evidence="8">RNA polymerase sigma-70 factor, ECF subfamily</fullName>
    </submittedName>
</protein>
<reference evidence="9" key="1">
    <citation type="submission" date="2016-06" db="EMBL/GenBank/DDBJ databases">
        <authorList>
            <person name="Varghese N."/>
            <person name="Submissions Spin"/>
        </authorList>
    </citation>
    <scope>NUCLEOTIDE SEQUENCE [LARGE SCALE GENOMIC DNA]</scope>
    <source>
        <strain evidence="9">DSM 44814</strain>
    </source>
</reference>
<keyword evidence="9" id="KW-1185">Reference proteome</keyword>
<dbReference type="RefSeq" id="WP_167363420.1">
    <property type="nucleotide sequence ID" value="NZ_FMHY01000002.1"/>
</dbReference>
<evidence type="ECO:0000256" key="4">
    <source>
        <dbReference type="ARBA" id="ARBA00023163"/>
    </source>
</evidence>
<keyword evidence="4" id="KW-0804">Transcription</keyword>
<dbReference type="PANTHER" id="PTHR43133">
    <property type="entry name" value="RNA POLYMERASE ECF-TYPE SIGMA FACTO"/>
    <property type="match status" value="1"/>
</dbReference>
<dbReference type="InterPro" id="IPR039425">
    <property type="entry name" value="RNA_pol_sigma-70-like"/>
</dbReference>
<feature type="domain" description="RNA polymerase sigma-70 region 2" evidence="6">
    <location>
        <begin position="17"/>
        <end position="81"/>
    </location>
</feature>
<dbReference type="InterPro" id="IPR013324">
    <property type="entry name" value="RNA_pol_sigma_r3/r4-like"/>
</dbReference>
<name>A0A1C6U8D5_9ACTN</name>
<evidence type="ECO:0000259" key="6">
    <source>
        <dbReference type="Pfam" id="PF04542"/>
    </source>
</evidence>
<dbReference type="Proteomes" id="UP000199696">
    <property type="component" value="Unassembled WGS sequence"/>
</dbReference>
<dbReference type="Gene3D" id="1.10.1740.10">
    <property type="match status" value="1"/>
</dbReference>